<reference evidence="1 2" key="1">
    <citation type="submission" date="2020-05" db="EMBL/GenBank/DDBJ databases">
        <title>Aquincola sp. isolate from soil.</title>
        <authorList>
            <person name="Han J."/>
            <person name="Kim D.-U."/>
        </authorList>
    </citation>
    <scope>NUCLEOTIDE SEQUENCE [LARGE SCALE GENOMIC DNA]</scope>
    <source>
        <strain evidence="1 2">S2</strain>
    </source>
</reference>
<dbReference type="Gene3D" id="3.30.450.20">
    <property type="entry name" value="PAS domain"/>
    <property type="match status" value="1"/>
</dbReference>
<organism evidence="1 2">
    <name type="scientific">Pseudaquabacterium terrae</name>
    <dbReference type="NCBI Taxonomy" id="2732868"/>
    <lineage>
        <taxon>Bacteria</taxon>
        <taxon>Pseudomonadati</taxon>
        <taxon>Pseudomonadota</taxon>
        <taxon>Betaproteobacteria</taxon>
        <taxon>Burkholderiales</taxon>
        <taxon>Sphaerotilaceae</taxon>
        <taxon>Pseudaquabacterium</taxon>
    </lineage>
</organism>
<evidence type="ECO:0000313" key="1">
    <source>
        <dbReference type="EMBL" id="NRF71058.1"/>
    </source>
</evidence>
<accession>A0ABX2ER07</accession>
<dbReference type="Proteomes" id="UP000737171">
    <property type="component" value="Unassembled WGS sequence"/>
</dbReference>
<evidence type="ECO:0000313" key="2">
    <source>
        <dbReference type="Proteomes" id="UP000737171"/>
    </source>
</evidence>
<keyword evidence="2" id="KW-1185">Reference proteome</keyword>
<gene>
    <name evidence="1" type="ORF">HLB44_29050</name>
</gene>
<dbReference type="RefSeq" id="WP_173131469.1">
    <property type="nucleotide sequence ID" value="NZ_JABRWJ010000010.1"/>
</dbReference>
<proteinExistence type="predicted"/>
<protein>
    <submittedName>
        <fullName evidence="1">Uncharacterized protein</fullName>
    </submittedName>
</protein>
<comment type="caution">
    <text evidence="1">The sequence shown here is derived from an EMBL/GenBank/DDBJ whole genome shotgun (WGS) entry which is preliminary data.</text>
</comment>
<sequence length="134" mass="14410">MQPLRAEIRTRRFRVERLAVGGLLVLLGAVLSVSLKRQRDALGAQESDRLQTQARVVDQNLIRQLEGANKALTGVRDEIERLGPGGGKAVIAGRLKLLSDAMPGVRTVSVLDAHGTIVASSHPELIGTNSSQRD</sequence>
<dbReference type="EMBL" id="JABRWJ010000010">
    <property type="protein sequence ID" value="NRF71058.1"/>
    <property type="molecule type" value="Genomic_DNA"/>
</dbReference>
<name>A0ABX2ER07_9BURK</name>